<evidence type="ECO:0000256" key="6">
    <source>
        <dbReference type="ARBA" id="ARBA00029466"/>
    </source>
</evidence>
<dbReference type="GO" id="GO:0016787">
    <property type="term" value="F:hydrolase activity"/>
    <property type="evidence" value="ECO:0007669"/>
    <property type="project" value="UniProtKB-KW"/>
</dbReference>
<evidence type="ECO:0000313" key="8">
    <source>
        <dbReference type="Proteomes" id="UP000231472"/>
    </source>
</evidence>
<evidence type="ECO:0000256" key="5">
    <source>
        <dbReference type="ARBA" id="ARBA00023204"/>
    </source>
</evidence>
<comment type="similarity">
    <text evidence="6">Belongs to the Vsr family.</text>
</comment>
<keyword evidence="1" id="KW-0540">Nuclease</keyword>
<dbReference type="Gene3D" id="3.40.960.10">
    <property type="entry name" value="VSR Endonuclease"/>
    <property type="match status" value="1"/>
</dbReference>
<dbReference type="GO" id="GO:0004519">
    <property type="term" value="F:endonuclease activity"/>
    <property type="evidence" value="ECO:0007669"/>
    <property type="project" value="UniProtKB-KW"/>
</dbReference>
<evidence type="ECO:0000256" key="1">
    <source>
        <dbReference type="ARBA" id="ARBA00022722"/>
    </source>
</evidence>
<dbReference type="NCBIfam" id="TIGR00632">
    <property type="entry name" value="vsr"/>
    <property type="match status" value="1"/>
</dbReference>
<gene>
    <name evidence="7" type="ORF">COT32_01885</name>
</gene>
<dbReference type="InterPro" id="IPR011335">
    <property type="entry name" value="Restrct_endonuc-II-like"/>
</dbReference>
<dbReference type="InterPro" id="IPR004603">
    <property type="entry name" value="DNA_mismatch_endonuc_vsr"/>
</dbReference>
<dbReference type="AlphaFoldDB" id="A0A2H0YNH0"/>
<evidence type="ECO:0000256" key="2">
    <source>
        <dbReference type="ARBA" id="ARBA00022759"/>
    </source>
</evidence>
<dbReference type="SUPFAM" id="SSF52980">
    <property type="entry name" value="Restriction endonuclease-like"/>
    <property type="match status" value="1"/>
</dbReference>
<keyword evidence="2 7" id="KW-0255">Endonuclease</keyword>
<sequence>MTDVFTKKKRSEIMSRIRSKNTNLEKSVFAFLKRNKIYFQKHYKKIPGNPDIAIPSKKKVVFIDGDFWHGWKIRETKKRLPSNYWKEKIETNIKRDIKNRRRLKRTGWKILRIWEHELESNLQKNLKRIMTFLE</sequence>
<accession>A0A2H0YNH0</accession>
<keyword evidence="5" id="KW-0234">DNA repair</keyword>
<dbReference type="Proteomes" id="UP000231472">
    <property type="component" value="Unassembled WGS sequence"/>
</dbReference>
<dbReference type="Pfam" id="PF03852">
    <property type="entry name" value="Vsr"/>
    <property type="match status" value="1"/>
</dbReference>
<organism evidence="7 8">
    <name type="scientific">Candidatus Nealsonbacteria bacterium CG08_land_8_20_14_0_20_36_22</name>
    <dbReference type="NCBI Taxonomy" id="1974704"/>
    <lineage>
        <taxon>Bacteria</taxon>
        <taxon>Candidatus Nealsoniibacteriota</taxon>
    </lineage>
</organism>
<reference evidence="8" key="1">
    <citation type="submission" date="2017-09" db="EMBL/GenBank/DDBJ databases">
        <title>Depth-based differentiation of microbial function through sediment-hosted aquifers and enrichment of novel symbionts in the deep terrestrial subsurface.</title>
        <authorList>
            <person name="Probst A.J."/>
            <person name="Ladd B."/>
            <person name="Jarett J.K."/>
            <person name="Geller-Mcgrath D.E."/>
            <person name="Sieber C.M.K."/>
            <person name="Emerson J.B."/>
            <person name="Anantharaman K."/>
            <person name="Thomas B.C."/>
            <person name="Malmstrom R."/>
            <person name="Stieglmeier M."/>
            <person name="Klingl A."/>
            <person name="Woyke T."/>
            <person name="Ryan C.M."/>
            <person name="Banfield J.F."/>
        </authorList>
    </citation>
    <scope>NUCLEOTIDE SEQUENCE [LARGE SCALE GENOMIC DNA]</scope>
</reference>
<evidence type="ECO:0000313" key="7">
    <source>
        <dbReference type="EMBL" id="PIS40044.1"/>
    </source>
</evidence>
<proteinExistence type="inferred from homology"/>
<keyword evidence="4" id="KW-0378">Hydrolase</keyword>
<comment type="caution">
    <text evidence="7">The sequence shown here is derived from an EMBL/GenBank/DDBJ whole genome shotgun (WGS) entry which is preliminary data.</text>
</comment>
<evidence type="ECO:0000256" key="3">
    <source>
        <dbReference type="ARBA" id="ARBA00022763"/>
    </source>
</evidence>
<keyword evidence="3" id="KW-0227">DNA damage</keyword>
<name>A0A2H0YNH0_9BACT</name>
<dbReference type="EMBL" id="PEYC01000036">
    <property type="protein sequence ID" value="PIS40044.1"/>
    <property type="molecule type" value="Genomic_DNA"/>
</dbReference>
<evidence type="ECO:0000256" key="4">
    <source>
        <dbReference type="ARBA" id="ARBA00022801"/>
    </source>
</evidence>
<dbReference type="GO" id="GO:0006298">
    <property type="term" value="P:mismatch repair"/>
    <property type="evidence" value="ECO:0007669"/>
    <property type="project" value="InterPro"/>
</dbReference>
<dbReference type="CDD" id="cd00221">
    <property type="entry name" value="Vsr"/>
    <property type="match status" value="1"/>
</dbReference>
<protein>
    <submittedName>
        <fullName evidence="7">Very short patch repair endonuclease</fullName>
    </submittedName>
</protein>